<dbReference type="PROSITE" id="PS51782">
    <property type="entry name" value="LYSM"/>
    <property type="match status" value="1"/>
</dbReference>
<dbReference type="PANTHER" id="PTHR34700">
    <property type="entry name" value="POTASSIUM BINDING PROTEIN KBP"/>
    <property type="match status" value="1"/>
</dbReference>
<proteinExistence type="inferred from homology"/>
<dbReference type="AlphaFoldDB" id="U1LDB2"/>
<evidence type="ECO:0000313" key="7">
    <source>
        <dbReference type="Proteomes" id="UP000016462"/>
    </source>
</evidence>
<evidence type="ECO:0000256" key="3">
    <source>
        <dbReference type="SAM" id="MobiDB-lite"/>
    </source>
</evidence>
<evidence type="ECO:0000313" key="6">
    <source>
        <dbReference type="EMBL" id="ERG65208.1"/>
    </source>
</evidence>
<dbReference type="GO" id="GO:0016787">
    <property type="term" value="F:hydrolase activity"/>
    <property type="evidence" value="ECO:0007669"/>
    <property type="project" value="UniProtKB-KW"/>
</dbReference>
<dbReference type="InterPro" id="IPR023346">
    <property type="entry name" value="Lysozyme-like_dom_sf"/>
</dbReference>
<keyword evidence="2" id="KW-0378">Hydrolase</keyword>
<accession>U1LDB2</accession>
<dbReference type="Proteomes" id="UP000016462">
    <property type="component" value="Unassembled WGS sequence"/>
</dbReference>
<dbReference type="Gene3D" id="3.10.350.10">
    <property type="entry name" value="LysM domain"/>
    <property type="match status" value="1"/>
</dbReference>
<dbReference type="RefSeq" id="WP_021009577.1">
    <property type="nucleotide sequence ID" value="NZ_ASHR01000007.1"/>
</dbReference>
<feature type="domain" description="LysM" evidence="5">
    <location>
        <begin position="176"/>
        <end position="224"/>
    </location>
</feature>
<dbReference type="InterPro" id="IPR010618">
    <property type="entry name" value="RPF"/>
</dbReference>
<feature type="signal peptide" evidence="4">
    <location>
        <begin position="1"/>
        <end position="40"/>
    </location>
</feature>
<dbReference type="Pfam" id="PF06737">
    <property type="entry name" value="Transglycosylas"/>
    <property type="match status" value="1"/>
</dbReference>
<feature type="chain" id="PRO_5004613940" description="LysM domain-containing protein" evidence="4">
    <location>
        <begin position="41"/>
        <end position="227"/>
    </location>
</feature>
<dbReference type="PANTHER" id="PTHR34700:SF4">
    <property type="entry name" value="PHAGE-LIKE ELEMENT PBSX PROTEIN XKDP"/>
    <property type="match status" value="1"/>
</dbReference>
<sequence>MTKQHTTTRARRSKRAIGGIVATGIATVAGAVLVPTAANAAPDSTWDALAQCESGGNWSIDTGNGYYGGLQFSLSTWQAYGGTGNPADASRAEQIRVAENTLAGQGWGAWPTCSARIGASGAAEPRAAAPQPAQQAQPAQQQAQAAPAQQAPAEQPAPAQAAPAALQLPDVQPGDETYEVVPGDTLFEIAEAQGVESGWLGIFAVNQDALTDPDLIMAGQQLVLPAE</sequence>
<reference evidence="6 7" key="1">
    <citation type="journal article" date="2013" name="Genome Announc.">
        <title>First draft genome sequence from a member of the genus agrococcus, isolated from modern microbialites.</title>
        <authorList>
            <person name="White R.A.III."/>
            <person name="Grassa C.J."/>
            <person name="Suttle C.A."/>
        </authorList>
    </citation>
    <scope>NUCLEOTIDE SEQUENCE [LARGE SCALE GENOMIC DNA]</scope>
    <source>
        <strain evidence="6 7">RW1</strain>
    </source>
</reference>
<evidence type="ECO:0000256" key="1">
    <source>
        <dbReference type="ARBA" id="ARBA00010830"/>
    </source>
</evidence>
<dbReference type="SMART" id="SM00257">
    <property type="entry name" value="LysM"/>
    <property type="match status" value="1"/>
</dbReference>
<evidence type="ECO:0000256" key="2">
    <source>
        <dbReference type="ARBA" id="ARBA00022801"/>
    </source>
</evidence>
<gene>
    <name evidence="6" type="ORF">L332_12260</name>
</gene>
<name>U1LDB2_9MICO</name>
<dbReference type="Pfam" id="PF01476">
    <property type="entry name" value="LysM"/>
    <property type="match status" value="1"/>
</dbReference>
<evidence type="ECO:0000259" key="5">
    <source>
        <dbReference type="PROSITE" id="PS51782"/>
    </source>
</evidence>
<feature type="compositionally biased region" description="Low complexity" evidence="3">
    <location>
        <begin position="122"/>
        <end position="162"/>
    </location>
</feature>
<dbReference type="CDD" id="cd13925">
    <property type="entry name" value="RPF"/>
    <property type="match status" value="1"/>
</dbReference>
<dbReference type="EMBL" id="ASHR01000007">
    <property type="protein sequence ID" value="ERG65208.1"/>
    <property type="molecule type" value="Genomic_DNA"/>
</dbReference>
<keyword evidence="7" id="KW-1185">Reference proteome</keyword>
<dbReference type="SUPFAM" id="SSF54106">
    <property type="entry name" value="LysM domain"/>
    <property type="match status" value="1"/>
</dbReference>
<organism evidence="6 7">
    <name type="scientific">Agrococcus pavilionensis RW1</name>
    <dbReference type="NCBI Taxonomy" id="1330458"/>
    <lineage>
        <taxon>Bacteria</taxon>
        <taxon>Bacillati</taxon>
        <taxon>Actinomycetota</taxon>
        <taxon>Actinomycetes</taxon>
        <taxon>Micrococcales</taxon>
        <taxon>Microbacteriaceae</taxon>
        <taxon>Agrococcus</taxon>
    </lineage>
</organism>
<comment type="caution">
    <text evidence="6">The sequence shown here is derived from an EMBL/GenBank/DDBJ whole genome shotgun (WGS) entry which is preliminary data.</text>
</comment>
<dbReference type="InterPro" id="IPR018392">
    <property type="entry name" value="LysM"/>
</dbReference>
<keyword evidence="4" id="KW-0732">Signal</keyword>
<dbReference type="CDD" id="cd00118">
    <property type="entry name" value="LysM"/>
    <property type="match status" value="1"/>
</dbReference>
<dbReference type="Gene3D" id="1.10.530.10">
    <property type="match status" value="1"/>
</dbReference>
<dbReference type="SUPFAM" id="SSF53955">
    <property type="entry name" value="Lysozyme-like"/>
    <property type="match status" value="1"/>
</dbReference>
<comment type="similarity">
    <text evidence="1">Belongs to the transglycosylase family. Rpf subfamily.</text>
</comment>
<protein>
    <recommendedName>
        <fullName evidence="5">LysM domain-containing protein</fullName>
    </recommendedName>
</protein>
<dbReference type="InterPro" id="IPR036779">
    <property type="entry name" value="LysM_dom_sf"/>
</dbReference>
<feature type="region of interest" description="Disordered" evidence="3">
    <location>
        <begin position="118"/>
        <end position="162"/>
    </location>
</feature>
<dbReference type="InterPro" id="IPR052196">
    <property type="entry name" value="Bact_Kbp"/>
</dbReference>
<evidence type="ECO:0000256" key="4">
    <source>
        <dbReference type="SAM" id="SignalP"/>
    </source>
</evidence>